<evidence type="ECO:0000313" key="2">
    <source>
        <dbReference type="EMBL" id="OLZ52429.1"/>
    </source>
</evidence>
<dbReference type="EMBL" id="MQUQ01000006">
    <property type="protein sequence ID" value="OLZ52429.1"/>
    <property type="molecule type" value="Genomic_DNA"/>
</dbReference>
<proteinExistence type="predicted"/>
<sequence>MRSEIQRVSSYNVKPSKPVAIFGAVFGVALLLFGIFSGIGRNNGFLWLWVAAGVGIIGFNLWAAFSKRGATEVVETREDSPDSSR</sequence>
<keyword evidence="3" id="KW-1185">Reference proteome</keyword>
<keyword evidence="1" id="KW-1133">Transmembrane helix</keyword>
<comment type="caution">
    <text evidence="2">The sequence shown here is derived from an EMBL/GenBank/DDBJ whole genome shotgun (WGS) entry which is preliminary data.</text>
</comment>
<feature type="transmembrane region" description="Helical" evidence="1">
    <location>
        <begin position="20"/>
        <end position="39"/>
    </location>
</feature>
<dbReference type="Proteomes" id="UP000187486">
    <property type="component" value="Unassembled WGS sequence"/>
</dbReference>
<name>A0A1R0KUV6_9PSEU</name>
<organism evidence="2 3">
    <name type="scientific">Amycolatopsis coloradensis</name>
    <dbReference type="NCBI Taxonomy" id="76021"/>
    <lineage>
        <taxon>Bacteria</taxon>
        <taxon>Bacillati</taxon>
        <taxon>Actinomycetota</taxon>
        <taxon>Actinomycetes</taxon>
        <taxon>Pseudonocardiales</taxon>
        <taxon>Pseudonocardiaceae</taxon>
        <taxon>Amycolatopsis</taxon>
    </lineage>
</organism>
<dbReference type="AlphaFoldDB" id="A0A1R0KUV6"/>
<feature type="transmembrane region" description="Helical" evidence="1">
    <location>
        <begin position="45"/>
        <end position="65"/>
    </location>
</feature>
<keyword evidence="1" id="KW-0472">Membrane</keyword>
<evidence type="ECO:0000256" key="1">
    <source>
        <dbReference type="SAM" id="Phobius"/>
    </source>
</evidence>
<keyword evidence="1" id="KW-0812">Transmembrane</keyword>
<dbReference type="OrthoDB" id="3633662at2"/>
<evidence type="ECO:0000313" key="3">
    <source>
        <dbReference type="Proteomes" id="UP000187486"/>
    </source>
</evidence>
<protein>
    <submittedName>
        <fullName evidence="2">Uncharacterized protein</fullName>
    </submittedName>
</protein>
<gene>
    <name evidence="2" type="ORF">BS329_13990</name>
</gene>
<reference evidence="2 3" key="1">
    <citation type="submission" date="2016-01" db="EMBL/GenBank/DDBJ databases">
        <title>Amycolatopsis coloradensis genome sequencing and assembly.</title>
        <authorList>
            <person name="Mayilraj S."/>
        </authorList>
    </citation>
    <scope>NUCLEOTIDE SEQUENCE [LARGE SCALE GENOMIC DNA]</scope>
    <source>
        <strain evidence="2 3">DSM 44225</strain>
    </source>
</reference>
<accession>A0A1R0KUV6</accession>